<dbReference type="HOGENOM" id="CLU_554258_0_0_6"/>
<dbReference type="EMBL" id="CP007029">
    <property type="protein sequence ID" value="AHE99886.1"/>
    <property type="molecule type" value="Genomic_DNA"/>
</dbReference>
<feature type="transmembrane region" description="Helical" evidence="1">
    <location>
        <begin position="29"/>
        <end position="46"/>
    </location>
</feature>
<feature type="transmembrane region" description="Helical" evidence="1">
    <location>
        <begin position="124"/>
        <end position="145"/>
    </location>
</feature>
<organism evidence="2 3">
    <name type="scientific">Thioalkalivibrio paradoxus ARh 1</name>
    <dbReference type="NCBI Taxonomy" id="713585"/>
    <lineage>
        <taxon>Bacteria</taxon>
        <taxon>Pseudomonadati</taxon>
        <taxon>Pseudomonadota</taxon>
        <taxon>Gammaproteobacteria</taxon>
        <taxon>Chromatiales</taxon>
        <taxon>Ectothiorhodospiraceae</taxon>
        <taxon>Thioalkalivibrio</taxon>
    </lineage>
</organism>
<sequence>MGWLYPLALAALFLALAGLAPPAFLREGLLGVFLVVILLAASTRFIRSAPASAARNPGSADLVVIAVMAVVLSSLYWVRAASGVSAWDTIGLRAVTMVGWWLPAVAFAALYHHPQEPWLRRGRFIARLGVAAIASIAAFPIQHAWNQEQALRAERAGLPGAVEALANRTLPPGARMDFQHEAGVLLLEVAWPEQAFGNYRSLASLRALAGDAAPMRPGGADRLTERVNVDRVHLQVRRGDVIIAEMEWPQPGLARGAQALAVDYDAAGLSRTPSQADLAEVLERLPSRFRTGELCARGSADTVHIQRCEQAPAPVLPHDIRVLEANWNEANSAMREIARVFPAVSAFTLALAGHSLEIPRDVVAAPGFDARTLLPVPSGTLLVQVADTPEQSTPAVEPTGAPVMLLWRDGRWGPRRNQVALWPWQSGQLPAAQLRIHLLEVSDAGRVRLILESLNTARATLETITLEPGEALEWESVHLHHLGWIPGSQEPN</sequence>
<feature type="transmembrane region" description="Helical" evidence="1">
    <location>
        <begin position="58"/>
        <end position="78"/>
    </location>
</feature>
<name>W0DN52_9GAMM</name>
<dbReference type="RefSeq" id="WP_006745988.1">
    <property type="nucleotide sequence ID" value="NZ_CP007029.1"/>
</dbReference>
<evidence type="ECO:0000313" key="2">
    <source>
        <dbReference type="EMBL" id="AHE99886.1"/>
    </source>
</evidence>
<evidence type="ECO:0000313" key="3">
    <source>
        <dbReference type="Proteomes" id="UP000005289"/>
    </source>
</evidence>
<keyword evidence="1" id="KW-0472">Membrane</keyword>
<evidence type="ECO:0000256" key="1">
    <source>
        <dbReference type="SAM" id="Phobius"/>
    </source>
</evidence>
<feature type="transmembrane region" description="Helical" evidence="1">
    <location>
        <begin position="90"/>
        <end position="112"/>
    </location>
</feature>
<accession>W0DN52</accession>
<dbReference type="AlphaFoldDB" id="W0DN52"/>
<keyword evidence="3" id="KW-1185">Reference proteome</keyword>
<proteinExistence type="predicted"/>
<protein>
    <submittedName>
        <fullName evidence="2">Uncharacterized protein</fullName>
    </submittedName>
</protein>
<keyword evidence="1" id="KW-0812">Transmembrane</keyword>
<dbReference type="KEGG" id="tti:THITH_03045"/>
<keyword evidence="1" id="KW-1133">Transmembrane helix</keyword>
<dbReference type="Proteomes" id="UP000005289">
    <property type="component" value="Chromosome"/>
</dbReference>
<dbReference type="OrthoDB" id="5793200at2"/>
<reference evidence="2 3" key="1">
    <citation type="submission" date="2013-12" db="EMBL/GenBank/DDBJ databases">
        <authorList>
            <consortium name="DOE Joint Genome Institute"/>
            <person name="Muyzer G."/>
            <person name="Huntemann M."/>
            <person name="Han J."/>
            <person name="Chen A."/>
            <person name="Kyrpides N."/>
            <person name="Mavromatis K."/>
            <person name="Markowitz V."/>
            <person name="Palaniappan K."/>
            <person name="Ivanova N."/>
            <person name="Schaumberg A."/>
            <person name="Pati A."/>
            <person name="Liolios K."/>
            <person name="Nordberg H.P."/>
            <person name="Cantor M.N."/>
            <person name="Hua S.X."/>
            <person name="Woyke T."/>
        </authorList>
    </citation>
    <scope>NUCLEOTIDE SEQUENCE [LARGE SCALE GENOMIC DNA]</scope>
    <source>
        <strain evidence="2 3">ARh 1</strain>
    </source>
</reference>
<gene>
    <name evidence="2" type="ORF">THITH_03045</name>
</gene>